<proteinExistence type="predicted"/>
<dbReference type="PANTHER" id="PTHR36102">
    <property type="entry name" value="CHROMOSOME 10, WHOLE GENOME SHOTGUN SEQUENCE"/>
    <property type="match status" value="1"/>
</dbReference>
<feature type="region of interest" description="Disordered" evidence="1">
    <location>
        <begin position="125"/>
        <end position="156"/>
    </location>
</feature>
<dbReference type="GeneID" id="98149939"/>
<dbReference type="RefSeq" id="XP_070880678.1">
    <property type="nucleotide sequence ID" value="XM_071034867.1"/>
</dbReference>
<keyword evidence="4" id="KW-1185">Reference proteome</keyword>
<dbReference type="InterPro" id="IPR021264">
    <property type="entry name" value="AFUB_079030/YDR124W-like"/>
</dbReference>
<protein>
    <recommendedName>
        <fullName evidence="2">Subtelomeric hrmA-associated cluster protein AFUB-079030/YDR124W-like helical bundle domain-containing protein</fullName>
    </recommendedName>
</protein>
<dbReference type="EMBL" id="JBFXLQ010000084">
    <property type="protein sequence ID" value="KAL2860784.1"/>
    <property type="molecule type" value="Genomic_DNA"/>
</dbReference>
<feature type="compositionally biased region" description="Low complexity" evidence="1">
    <location>
        <begin position="373"/>
        <end position="397"/>
    </location>
</feature>
<gene>
    <name evidence="3" type="ORF">BJX67DRAFT_391884</name>
</gene>
<dbReference type="PANTHER" id="PTHR36102:SF4">
    <property type="entry name" value="YDR124W-LIKE HELICAL BUNDLE DOMAIN-CONTAINING PROTEIN"/>
    <property type="match status" value="1"/>
</dbReference>
<evidence type="ECO:0000256" key="1">
    <source>
        <dbReference type="SAM" id="MobiDB-lite"/>
    </source>
</evidence>
<dbReference type="InterPro" id="IPR047092">
    <property type="entry name" value="AFUB_07903/YDR124W-like_hel"/>
</dbReference>
<evidence type="ECO:0000313" key="3">
    <source>
        <dbReference type="EMBL" id="KAL2860784.1"/>
    </source>
</evidence>
<sequence length="469" mass="53272">MDQSVVAKDGRQHSMVSYQDMTVQSGIEHHQPIQPTFPYSHFAVMYIDNRGEVQVEASPSITGYEQVIFPEEVQERFLKLASGEWQPDSQSVNPGMGLSNASWYHSSQSRASELIPYEWQSFQNSKRHRRNPRRVDSGVSHGWEPPSPSPSLKRSTLRVGQTKILRKYYEMAFECFQQLNCRVIAKAFVKLVEPRKQVNHPYNGRRTVAGSIQELNPELTKPKWWPSGVTHKEPDHLGKPERVRLLVHILCELRESHRITAERLKEAGQDVRRQITPGVRLQVLDEIYYVRGMEELYLDGKISGDTTIHVSHVHLEEELQEQMMKNSVGDSLVAMPAMRREQLPVPRSHQAIPTISKDTYHLPLRNSKRPVNSESYLPMSPSSSPSVSRKSSLERSMPTYAPEIDPAILSGPEPPRSPADPRGLQSADATSIPEFFANQFAAEPTGHNCHPAFWDAMPAVHPQFAFTSY</sequence>
<comment type="caution">
    <text evidence="3">The sequence shown here is derived from an EMBL/GenBank/DDBJ whole genome shotgun (WGS) entry which is preliminary data.</text>
</comment>
<evidence type="ECO:0000259" key="2">
    <source>
        <dbReference type="Pfam" id="PF11001"/>
    </source>
</evidence>
<accession>A0ABR4L8D2</accession>
<evidence type="ECO:0000313" key="4">
    <source>
        <dbReference type="Proteomes" id="UP001610432"/>
    </source>
</evidence>
<feature type="domain" description="Subtelomeric hrmA-associated cluster protein AFUB-079030/YDR124W-like helical bundle" evidence="2">
    <location>
        <begin position="159"/>
        <end position="291"/>
    </location>
</feature>
<dbReference type="Proteomes" id="UP001610432">
    <property type="component" value="Unassembled WGS sequence"/>
</dbReference>
<organism evidence="3 4">
    <name type="scientific">Aspergillus lucknowensis</name>
    <dbReference type="NCBI Taxonomy" id="176173"/>
    <lineage>
        <taxon>Eukaryota</taxon>
        <taxon>Fungi</taxon>
        <taxon>Dikarya</taxon>
        <taxon>Ascomycota</taxon>
        <taxon>Pezizomycotina</taxon>
        <taxon>Eurotiomycetes</taxon>
        <taxon>Eurotiomycetidae</taxon>
        <taxon>Eurotiales</taxon>
        <taxon>Aspergillaceae</taxon>
        <taxon>Aspergillus</taxon>
        <taxon>Aspergillus subgen. Nidulantes</taxon>
    </lineage>
</organism>
<name>A0ABR4L8D2_9EURO</name>
<feature type="region of interest" description="Disordered" evidence="1">
    <location>
        <begin position="344"/>
        <end position="426"/>
    </location>
</feature>
<dbReference type="Pfam" id="PF11001">
    <property type="entry name" value="AFUB_07903_YDR124W_hel"/>
    <property type="match status" value="1"/>
</dbReference>
<reference evidence="3 4" key="1">
    <citation type="submission" date="2024-07" db="EMBL/GenBank/DDBJ databases">
        <title>Section-level genome sequencing and comparative genomics of Aspergillus sections Usti and Cavernicolus.</title>
        <authorList>
            <consortium name="Lawrence Berkeley National Laboratory"/>
            <person name="Nybo J.L."/>
            <person name="Vesth T.C."/>
            <person name="Theobald S."/>
            <person name="Frisvad J.C."/>
            <person name="Larsen T.O."/>
            <person name="Kjaerboelling I."/>
            <person name="Rothschild-Mancinelli K."/>
            <person name="Lyhne E.K."/>
            <person name="Kogle M.E."/>
            <person name="Barry K."/>
            <person name="Clum A."/>
            <person name="Na H."/>
            <person name="Ledsgaard L."/>
            <person name="Lin J."/>
            <person name="Lipzen A."/>
            <person name="Kuo A."/>
            <person name="Riley R."/>
            <person name="Mondo S."/>
            <person name="Labutti K."/>
            <person name="Haridas S."/>
            <person name="Pangalinan J."/>
            <person name="Salamov A.A."/>
            <person name="Simmons B.A."/>
            <person name="Magnuson J.K."/>
            <person name="Chen J."/>
            <person name="Drula E."/>
            <person name="Henrissat B."/>
            <person name="Wiebenga A."/>
            <person name="Lubbers R.J."/>
            <person name="Gomes A.C."/>
            <person name="Macurrencykelacurrency M.R."/>
            <person name="Stajich J."/>
            <person name="Grigoriev I.V."/>
            <person name="Mortensen U.H."/>
            <person name="De Vries R.P."/>
            <person name="Baker S.E."/>
            <person name="Andersen M.R."/>
        </authorList>
    </citation>
    <scope>NUCLEOTIDE SEQUENCE [LARGE SCALE GENOMIC DNA]</scope>
    <source>
        <strain evidence="3 4">CBS 449.75</strain>
    </source>
</reference>